<dbReference type="OrthoDB" id="3473305at2759"/>
<dbReference type="EMBL" id="WUBL01000088">
    <property type="protein sequence ID" value="KAF2966457.1"/>
    <property type="molecule type" value="Genomic_DNA"/>
</dbReference>
<proteinExistence type="predicted"/>
<dbReference type="InParanoid" id="A0A7C8N4M1"/>
<evidence type="ECO:0000313" key="3">
    <source>
        <dbReference type="Proteomes" id="UP000481858"/>
    </source>
</evidence>
<dbReference type="Pfam" id="PF20150">
    <property type="entry name" value="2EXR"/>
    <property type="match status" value="1"/>
</dbReference>
<name>A0A7C8N4M1_9PEZI</name>
<gene>
    <name evidence="2" type="ORF">GQX73_g7083</name>
</gene>
<protein>
    <recommendedName>
        <fullName evidence="1">2EXR domain-containing protein</fullName>
    </recommendedName>
</protein>
<feature type="domain" description="2EXR" evidence="1">
    <location>
        <begin position="5"/>
        <end position="99"/>
    </location>
</feature>
<accession>A0A7C8N4M1</accession>
<evidence type="ECO:0000313" key="2">
    <source>
        <dbReference type="EMBL" id="KAF2966457.1"/>
    </source>
</evidence>
<sequence length="240" mass="27561">MAATFHPFPKLPAELRIQIWTLAAGPRILHIRVFPKTPKMYPELEDLGYASPTPAPAVLHACRESRLIAPYQKAFFTSTPVRGGNETKYIWVNFQQDMICLADYQLKRLGPYRADIERLRFSVPTGQNGDFFYSYFFDKSHEILRDFSALRELHISVEESFLIWGSAVCGSGYAKCPRENVRFLDTHTGLLLTGPQLEMAYNWSWQKGGKVRDVDDIDEEISFELRNFCGLNLQELAEID</sequence>
<comment type="caution">
    <text evidence="2">The sequence shown here is derived from an EMBL/GenBank/DDBJ whole genome shotgun (WGS) entry which is preliminary data.</text>
</comment>
<dbReference type="AlphaFoldDB" id="A0A7C8N4M1"/>
<evidence type="ECO:0000259" key="1">
    <source>
        <dbReference type="Pfam" id="PF20150"/>
    </source>
</evidence>
<organism evidence="2 3">
    <name type="scientific">Xylaria multiplex</name>
    <dbReference type="NCBI Taxonomy" id="323545"/>
    <lineage>
        <taxon>Eukaryota</taxon>
        <taxon>Fungi</taxon>
        <taxon>Dikarya</taxon>
        <taxon>Ascomycota</taxon>
        <taxon>Pezizomycotina</taxon>
        <taxon>Sordariomycetes</taxon>
        <taxon>Xylariomycetidae</taxon>
        <taxon>Xylariales</taxon>
        <taxon>Xylariaceae</taxon>
        <taxon>Xylaria</taxon>
    </lineage>
</organism>
<reference evidence="2 3" key="1">
    <citation type="submission" date="2019-12" db="EMBL/GenBank/DDBJ databases">
        <title>Draft genome sequence of the ascomycete Xylaria multiplex DSM 110363.</title>
        <authorList>
            <person name="Buettner E."/>
            <person name="Kellner H."/>
        </authorList>
    </citation>
    <scope>NUCLEOTIDE SEQUENCE [LARGE SCALE GENOMIC DNA]</scope>
    <source>
        <strain evidence="2 3">DSM 110363</strain>
    </source>
</reference>
<dbReference type="InterPro" id="IPR045518">
    <property type="entry name" value="2EXR"/>
</dbReference>
<dbReference type="PANTHER" id="PTHR35910:SF1">
    <property type="entry name" value="2EXR DOMAIN-CONTAINING PROTEIN"/>
    <property type="match status" value="1"/>
</dbReference>
<dbReference type="PANTHER" id="PTHR35910">
    <property type="entry name" value="2EXR DOMAIN-CONTAINING PROTEIN"/>
    <property type="match status" value="1"/>
</dbReference>
<dbReference type="Proteomes" id="UP000481858">
    <property type="component" value="Unassembled WGS sequence"/>
</dbReference>
<keyword evidence="3" id="KW-1185">Reference proteome</keyword>